<proteinExistence type="predicted"/>
<dbReference type="EMBL" id="DUZY01000001">
    <property type="protein sequence ID" value="DAD21237.1"/>
    <property type="molecule type" value="Genomic_DNA"/>
</dbReference>
<dbReference type="AlphaFoldDB" id="A0A822XLT8"/>
<evidence type="ECO:0000313" key="2">
    <source>
        <dbReference type="Proteomes" id="UP000607653"/>
    </source>
</evidence>
<comment type="caution">
    <text evidence="1">The sequence shown here is derived from an EMBL/GenBank/DDBJ whole genome shotgun (WGS) entry which is preliminary data.</text>
</comment>
<dbReference type="Proteomes" id="UP000607653">
    <property type="component" value="Unassembled WGS sequence"/>
</dbReference>
<organism evidence="1 2">
    <name type="scientific">Nelumbo nucifera</name>
    <name type="common">Sacred lotus</name>
    <dbReference type="NCBI Taxonomy" id="4432"/>
    <lineage>
        <taxon>Eukaryota</taxon>
        <taxon>Viridiplantae</taxon>
        <taxon>Streptophyta</taxon>
        <taxon>Embryophyta</taxon>
        <taxon>Tracheophyta</taxon>
        <taxon>Spermatophyta</taxon>
        <taxon>Magnoliopsida</taxon>
        <taxon>Proteales</taxon>
        <taxon>Nelumbonaceae</taxon>
        <taxon>Nelumbo</taxon>
    </lineage>
</organism>
<keyword evidence="2" id="KW-1185">Reference proteome</keyword>
<gene>
    <name evidence="1" type="ORF">HUJ06_022700</name>
</gene>
<protein>
    <submittedName>
        <fullName evidence="1">Uncharacterized protein</fullName>
    </submittedName>
</protein>
<name>A0A822XLT8_NELNU</name>
<sequence length="48" mass="5560">MRSDAKPGLNQQWAELLPLIRIAAAYTGCMHCKPDLNLTIYDRCEYFE</sequence>
<accession>A0A822XLT8</accession>
<evidence type="ECO:0000313" key="1">
    <source>
        <dbReference type="EMBL" id="DAD21237.1"/>
    </source>
</evidence>
<reference evidence="1 2" key="1">
    <citation type="journal article" date="2020" name="Mol. Biol. Evol.">
        <title>Distinct Expression and Methylation Patterns for Genes with Different Fates following a Single Whole-Genome Duplication in Flowering Plants.</title>
        <authorList>
            <person name="Shi T."/>
            <person name="Rahmani R.S."/>
            <person name="Gugger P.F."/>
            <person name="Wang M."/>
            <person name="Li H."/>
            <person name="Zhang Y."/>
            <person name="Li Z."/>
            <person name="Wang Q."/>
            <person name="Van de Peer Y."/>
            <person name="Marchal K."/>
            <person name="Chen J."/>
        </authorList>
    </citation>
    <scope>NUCLEOTIDE SEQUENCE [LARGE SCALE GENOMIC DNA]</scope>
    <source>
        <tissue evidence="1">Leaf</tissue>
    </source>
</reference>